<proteinExistence type="predicted"/>
<keyword evidence="1" id="KW-0812">Transmembrane</keyword>
<reference evidence="2" key="1">
    <citation type="journal article" date="2016" name="Ticks Tick Borne Dis.">
        <title>De novo assembly and annotation of the salivary gland transcriptome of Rhipicephalus appendiculatus male and female ticks during blood feeding.</title>
        <authorList>
            <person name="de Castro M.H."/>
            <person name="de Klerk D."/>
            <person name="Pienaar R."/>
            <person name="Latif A.A."/>
            <person name="Rees D.J."/>
            <person name="Mans B.J."/>
        </authorList>
    </citation>
    <scope>NUCLEOTIDE SEQUENCE</scope>
    <source>
        <tissue evidence="2">Salivary glands</tissue>
    </source>
</reference>
<evidence type="ECO:0000313" key="2">
    <source>
        <dbReference type="EMBL" id="JAP77262.1"/>
    </source>
</evidence>
<keyword evidence="1" id="KW-1133">Transmembrane helix</keyword>
<name>A0A131YFK6_RHIAP</name>
<feature type="transmembrane region" description="Helical" evidence="1">
    <location>
        <begin position="75"/>
        <end position="91"/>
    </location>
</feature>
<accession>A0A131YFK6</accession>
<evidence type="ECO:0000256" key="1">
    <source>
        <dbReference type="SAM" id="Phobius"/>
    </source>
</evidence>
<organism evidence="2">
    <name type="scientific">Rhipicephalus appendiculatus</name>
    <name type="common">Brown ear tick</name>
    <dbReference type="NCBI Taxonomy" id="34631"/>
    <lineage>
        <taxon>Eukaryota</taxon>
        <taxon>Metazoa</taxon>
        <taxon>Ecdysozoa</taxon>
        <taxon>Arthropoda</taxon>
        <taxon>Chelicerata</taxon>
        <taxon>Arachnida</taxon>
        <taxon>Acari</taxon>
        <taxon>Parasitiformes</taxon>
        <taxon>Ixodida</taxon>
        <taxon>Ixodoidea</taxon>
        <taxon>Ixodidae</taxon>
        <taxon>Rhipicephalinae</taxon>
        <taxon>Rhipicephalus</taxon>
        <taxon>Rhipicephalus</taxon>
    </lineage>
</organism>
<dbReference type="AlphaFoldDB" id="A0A131YFK6"/>
<sequence>MFLCCTTHMCAFIFHAHVLHEEFMLHGLHQHEVIVVVTFSHKHLVDRTVMLCGRSIEALSWSFPLVNCVVSKPRAFLLFSVIVDFTVIFLFDTAL</sequence>
<dbReference type="EMBL" id="GEDV01011295">
    <property type="protein sequence ID" value="JAP77262.1"/>
    <property type="molecule type" value="Transcribed_RNA"/>
</dbReference>
<keyword evidence="1" id="KW-0472">Membrane</keyword>
<protein>
    <submittedName>
        <fullName evidence="2">Uncharacterized protein</fullName>
    </submittedName>
</protein>